<keyword evidence="2" id="KW-0472">Membrane</keyword>
<evidence type="ECO:0000313" key="3">
    <source>
        <dbReference type="EMBL" id="HIX60400.1"/>
    </source>
</evidence>
<reference evidence="3" key="2">
    <citation type="submission" date="2021-04" db="EMBL/GenBank/DDBJ databases">
        <authorList>
            <person name="Gilroy R."/>
        </authorList>
    </citation>
    <scope>NUCLEOTIDE SEQUENCE</scope>
    <source>
        <strain evidence="3">ChiSjej1B19-8411</strain>
    </source>
</reference>
<dbReference type="EMBL" id="DXEX01000252">
    <property type="protein sequence ID" value="HIX60400.1"/>
    <property type="molecule type" value="Genomic_DNA"/>
</dbReference>
<keyword evidence="2" id="KW-0812">Transmembrane</keyword>
<evidence type="ECO:0000256" key="2">
    <source>
        <dbReference type="SAM" id="Phobius"/>
    </source>
</evidence>
<feature type="transmembrane region" description="Helical" evidence="2">
    <location>
        <begin position="181"/>
        <end position="204"/>
    </location>
</feature>
<feature type="compositionally biased region" description="Low complexity" evidence="1">
    <location>
        <begin position="66"/>
        <end position="86"/>
    </location>
</feature>
<proteinExistence type="predicted"/>
<accession>A0A9D2B441</accession>
<dbReference type="AlphaFoldDB" id="A0A9D2B441"/>
<evidence type="ECO:0000313" key="4">
    <source>
        <dbReference type="Proteomes" id="UP000886817"/>
    </source>
</evidence>
<sequence>MAPLDNENENPQTHITNEPPADGSLPSEAPESHSEPADGEMPSRPAPEPEASASSDASQNVYHQVSPSWQGSSQQQNGPWQQQSGPYGQNSYGSYQQGPAGPGNSNTNYYGQDQWNSRNAQYQRPPYRRRTNSFAVAALILGILSLVTSCCIFSGIVFGAFGVVLALLSRGQEPMDTQAKIGLGLSIAGMVLGFLVLLGSFIFLSSSVHQELENFYYNRVPNDEYNYYHDYFDPYGYDHGSGDLDDYFDQFRYYYDN</sequence>
<feature type="region of interest" description="Disordered" evidence="1">
    <location>
        <begin position="1"/>
        <end position="113"/>
    </location>
</feature>
<feature type="compositionally biased region" description="Low complexity" evidence="1">
    <location>
        <begin position="49"/>
        <end position="58"/>
    </location>
</feature>
<feature type="transmembrane region" description="Helical" evidence="2">
    <location>
        <begin position="134"/>
        <end position="161"/>
    </location>
</feature>
<keyword evidence="2" id="KW-1133">Transmembrane helix</keyword>
<reference evidence="3" key="1">
    <citation type="journal article" date="2021" name="PeerJ">
        <title>Extensive microbial diversity within the chicken gut microbiome revealed by metagenomics and culture.</title>
        <authorList>
            <person name="Gilroy R."/>
            <person name="Ravi A."/>
            <person name="Getino M."/>
            <person name="Pursley I."/>
            <person name="Horton D.L."/>
            <person name="Alikhan N.F."/>
            <person name="Baker D."/>
            <person name="Gharbi K."/>
            <person name="Hall N."/>
            <person name="Watson M."/>
            <person name="Adriaenssens E.M."/>
            <person name="Foster-Nyarko E."/>
            <person name="Jarju S."/>
            <person name="Secka A."/>
            <person name="Antonio M."/>
            <person name="Oren A."/>
            <person name="Chaudhuri R.R."/>
            <person name="La Ragione R."/>
            <person name="Hildebrand F."/>
            <person name="Pallen M.J."/>
        </authorList>
    </citation>
    <scope>NUCLEOTIDE SEQUENCE</scope>
    <source>
        <strain evidence="3">ChiSjej1B19-8411</strain>
    </source>
</reference>
<feature type="compositionally biased region" description="Polar residues" evidence="1">
    <location>
        <begin position="87"/>
        <end position="113"/>
    </location>
</feature>
<gene>
    <name evidence="3" type="ORF">IAA45_11895</name>
</gene>
<organism evidence="3 4">
    <name type="scientific">Candidatus Blautia gallistercoris</name>
    <dbReference type="NCBI Taxonomy" id="2838490"/>
    <lineage>
        <taxon>Bacteria</taxon>
        <taxon>Bacillati</taxon>
        <taxon>Bacillota</taxon>
        <taxon>Clostridia</taxon>
        <taxon>Lachnospirales</taxon>
        <taxon>Lachnospiraceae</taxon>
        <taxon>Blautia</taxon>
    </lineage>
</organism>
<name>A0A9D2B441_9FIRM</name>
<dbReference type="Proteomes" id="UP000886817">
    <property type="component" value="Unassembled WGS sequence"/>
</dbReference>
<protein>
    <submittedName>
        <fullName evidence="3">DUF4190 domain-containing protein</fullName>
    </submittedName>
</protein>
<comment type="caution">
    <text evidence="3">The sequence shown here is derived from an EMBL/GenBank/DDBJ whole genome shotgun (WGS) entry which is preliminary data.</text>
</comment>
<evidence type="ECO:0000256" key="1">
    <source>
        <dbReference type="SAM" id="MobiDB-lite"/>
    </source>
</evidence>